<keyword evidence="5 7" id="KW-1133">Transmembrane helix</keyword>
<keyword evidence="6 7" id="KW-0472">Membrane</keyword>
<dbReference type="CDD" id="cd06261">
    <property type="entry name" value="TM_PBP2"/>
    <property type="match status" value="1"/>
</dbReference>
<gene>
    <name evidence="9" type="ORF">IHE39_18465</name>
</gene>
<dbReference type="EMBL" id="JACZEP010000005">
    <property type="protein sequence ID" value="MBE1206279.1"/>
    <property type="molecule type" value="Genomic_DNA"/>
</dbReference>
<dbReference type="PROSITE" id="PS50928">
    <property type="entry name" value="ABC_TM1"/>
    <property type="match status" value="1"/>
</dbReference>
<evidence type="ECO:0000256" key="2">
    <source>
        <dbReference type="ARBA" id="ARBA00022448"/>
    </source>
</evidence>
<feature type="transmembrane region" description="Helical" evidence="7">
    <location>
        <begin position="15"/>
        <end position="36"/>
    </location>
</feature>
<evidence type="ECO:0000256" key="7">
    <source>
        <dbReference type="RuleBase" id="RU363032"/>
    </source>
</evidence>
<evidence type="ECO:0000256" key="1">
    <source>
        <dbReference type="ARBA" id="ARBA00004651"/>
    </source>
</evidence>
<proteinExistence type="inferred from homology"/>
<dbReference type="InterPro" id="IPR045621">
    <property type="entry name" value="BPD_transp_1_N"/>
</dbReference>
<name>A0ABR9GRH0_9HYPH</name>
<evidence type="ECO:0000313" key="10">
    <source>
        <dbReference type="Proteomes" id="UP000598227"/>
    </source>
</evidence>
<reference evidence="9 10" key="1">
    <citation type="submission" date="2020-09" db="EMBL/GenBank/DDBJ databases">
        <title>Draft Genome Sequence of Aminobacter carboxidus type strain DSM 1086, a soil Gram-negative carboxydobacterium.</title>
        <authorList>
            <person name="Turrini P."/>
            <person name="Tescari M."/>
            <person name="Artuso I."/>
            <person name="Lugli G.A."/>
            <person name="Frangipani E."/>
            <person name="Ventura M."/>
            <person name="Visca P."/>
        </authorList>
    </citation>
    <scope>NUCLEOTIDE SEQUENCE [LARGE SCALE GENOMIC DNA]</scope>
    <source>
        <strain evidence="9 10">DSM 1086</strain>
    </source>
</reference>
<keyword evidence="2 7" id="KW-0813">Transport</keyword>
<evidence type="ECO:0000256" key="3">
    <source>
        <dbReference type="ARBA" id="ARBA00022475"/>
    </source>
</evidence>
<organism evidence="9 10">
    <name type="scientific">Aminobacter carboxidus</name>
    <dbReference type="NCBI Taxonomy" id="376165"/>
    <lineage>
        <taxon>Bacteria</taxon>
        <taxon>Pseudomonadati</taxon>
        <taxon>Pseudomonadota</taxon>
        <taxon>Alphaproteobacteria</taxon>
        <taxon>Hyphomicrobiales</taxon>
        <taxon>Phyllobacteriaceae</taxon>
        <taxon>Aminobacter</taxon>
    </lineage>
</organism>
<feature type="transmembrane region" description="Helical" evidence="7">
    <location>
        <begin position="248"/>
        <end position="272"/>
    </location>
</feature>
<dbReference type="PANTHER" id="PTHR43163">
    <property type="entry name" value="DIPEPTIDE TRANSPORT SYSTEM PERMEASE PROTEIN DPPB-RELATED"/>
    <property type="match status" value="1"/>
</dbReference>
<dbReference type="InterPro" id="IPR000515">
    <property type="entry name" value="MetI-like"/>
</dbReference>
<feature type="domain" description="ABC transmembrane type-1" evidence="8">
    <location>
        <begin position="101"/>
        <end position="306"/>
    </location>
</feature>
<sequence length="322" mass="34070">MKGQALFATLILKRAGAGIFTLWFVSILVFAASAILPGDVAEAVLGQSATPETIAALREKLGLTRPLWEQYGDWLFGFVSGDLGQSLASGADVTQLIMDRLSNTLLLGGLTAAIAVPFALLIGLVAATFPGSAGDRAVTIGSLVLVSVPEYLMATILVMIFAIKLGWFPAVSYTTEFTSFGHLFSVMVLPILALSASITAQMARMTRATVLNILGSTFIEMALLKGVSRWRIIFTHALPNAIGPIANVVALNLAYLLSGVVIVETIFAYPGLAKLLVDAVASRDFPVVQSCALIFCASYTVLMLVADVLAILANPRLRRGGH</sequence>
<comment type="similarity">
    <text evidence="7">Belongs to the binding-protein-dependent transport system permease family.</text>
</comment>
<feature type="transmembrane region" description="Helical" evidence="7">
    <location>
        <begin position="292"/>
        <end position="313"/>
    </location>
</feature>
<dbReference type="InterPro" id="IPR035906">
    <property type="entry name" value="MetI-like_sf"/>
</dbReference>
<evidence type="ECO:0000256" key="5">
    <source>
        <dbReference type="ARBA" id="ARBA00022989"/>
    </source>
</evidence>
<feature type="transmembrane region" description="Helical" evidence="7">
    <location>
        <begin position="151"/>
        <end position="171"/>
    </location>
</feature>
<dbReference type="Pfam" id="PF00528">
    <property type="entry name" value="BPD_transp_1"/>
    <property type="match status" value="1"/>
</dbReference>
<keyword evidence="4 7" id="KW-0812">Transmembrane</keyword>
<feature type="transmembrane region" description="Helical" evidence="7">
    <location>
        <begin position="105"/>
        <end position="131"/>
    </location>
</feature>
<dbReference type="Gene3D" id="1.10.3720.10">
    <property type="entry name" value="MetI-like"/>
    <property type="match status" value="1"/>
</dbReference>
<keyword evidence="10" id="KW-1185">Reference proteome</keyword>
<evidence type="ECO:0000256" key="4">
    <source>
        <dbReference type="ARBA" id="ARBA00022692"/>
    </source>
</evidence>
<accession>A0ABR9GRH0</accession>
<dbReference type="Proteomes" id="UP000598227">
    <property type="component" value="Unassembled WGS sequence"/>
</dbReference>
<keyword evidence="3" id="KW-1003">Cell membrane</keyword>
<dbReference type="SUPFAM" id="SSF161098">
    <property type="entry name" value="MetI-like"/>
    <property type="match status" value="1"/>
</dbReference>
<comment type="subcellular location">
    <subcellularLocation>
        <location evidence="1 7">Cell membrane</location>
        <topology evidence="1 7">Multi-pass membrane protein</topology>
    </subcellularLocation>
</comment>
<comment type="caution">
    <text evidence="9">The sequence shown here is derived from an EMBL/GenBank/DDBJ whole genome shotgun (WGS) entry which is preliminary data.</text>
</comment>
<evidence type="ECO:0000313" key="9">
    <source>
        <dbReference type="EMBL" id="MBE1206279.1"/>
    </source>
</evidence>
<dbReference type="PANTHER" id="PTHR43163:SF3">
    <property type="entry name" value="PEPTIDE ABC TRANSPORTER PERMEASE PROTEIN"/>
    <property type="match status" value="1"/>
</dbReference>
<evidence type="ECO:0000259" key="8">
    <source>
        <dbReference type="PROSITE" id="PS50928"/>
    </source>
</evidence>
<protein>
    <submittedName>
        <fullName evidence="9">ABC transporter permease</fullName>
    </submittedName>
</protein>
<dbReference type="Pfam" id="PF19300">
    <property type="entry name" value="BPD_transp_1_N"/>
    <property type="match status" value="1"/>
</dbReference>
<feature type="transmembrane region" description="Helical" evidence="7">
    <location>
        <begin position="183"/>
        <end position="203"/>
    </location>
</feature>
<evidence type="ECO:0000256" key="6">
    <source>
        <dbReference type="ARBA" id="ARBA00023136"/>
    </source>
</evidence>